<evidence type="ECO:0000259" key="2">
    <source>
        <dbReference type="PROSITE" id="PS50003"/>
    </source>
</evidence>
<feature type="region of interest" description="Disordered" evidence="1">
    <location>
        <begin position="657"/>
        <end position="676"/>
    </location>
</feature>
<feature type="compositionally biased region" description="Basic and acidic residues" evidence="1">
    <location>
        <begin position="206"/>
        <end position="230"/>
    </location>
</feature>
<feature type="compositionally biased region" description="Basic residues" evidence="1">
    <location>
        <begin position="784"/>
        <end position="794"/>
    </location>
</feature>
<evidence type="ECO:0000259" key="3">
    <source>
        <dbReference type="PROSITE" id="PS50010"/>
    </source>
</evidence>
<dbReference type="Gene3D" id="1.20.900.10">
    <property type="entry name" value="Dbl homology (DH) domain"/>
    <property type="match status" value="1"/>
</dbReference>
<name>A0A2N1JAZ6_9BASI</name>
<dbReference type="SUPFAM" id="SSF48065">
    <property type="entry name" value="DBL homology domain (DH-domain)"/>
    <property type="match status" value="1"/>
</dbReference>
<dbReference type="InterPro" id="IPR011993">
    <property type="entry name" value="PH-like_dom_sf"/>
</dbReference>
<organism evidence="5 6">
    <name type="scientific">Malassezia vespertilionis</name>
    <dbReference type="NCBI Taxonomy" id="2020962"/>
    <lineage>
        <taxon>Eukaryota</taxon>
        <taxon>Fungi</taxon>
        <taxon>Dikarya</taxon>
        <taxon>Basidiomycota</taxon>
        <taxon>Ustilaginomycotina</taxon>
        <taxon>Malasseziomycetes</taxon>
        <taxon>Malasseziales</taxon>
        <taxon>Malasseziaceae</taxon>
        <taxon>Malassezia</taxon>
    </lineage>
</organism>
<evidence type="ECO:0000256" key="1">
    <source>
        <dbReference type="SAM" id="MobiDB-lite"/>
    </source>
</evidence>
<dbReference type="InterPro" id="IPR001849">
    <property type="entry name" value="PH_domain"/>
</dbReference>
<feature type="compositionally biased region" description="Basic and acidic residues" evidence="1">
    <location>
        <begin position="159"/>
        <end position="196"/>
    </location>
</feature>
<feature type="compositionally biased region" description="Polar residues" evidence="1">
    <location>
        <begin position="1028"/>
        <end position="1037"/>
    </location>
</feature>
<feature type="compositionally biased region" description="Low complexity" evidence="1">
    <location>
        <begin position="664"/>
        <end position="676"/>
    </location>
</feature>
<dbReference type="InterPro" id="IPR035899">
    <property type="entry name" value="DBL_dom_sf"/>
</dbReference>
<feature type="domain" description="CID" evidence="4">
    <location>
        <begin position="1"/>
        <end position="110"/>
    </location>
</feature>
<feature type="region of interest" description="Disordered" evidence="1">
    <location>
        <begin position="139"/>
        <end position="256"/>
    </location>
</feature>
<dbReference type="GO" id="GO:0000724">
    <property type="term" value="P:double-strand break repair via homologous recombination"/>
    <property type="evidence" value="ECO:0007669"/>
    <property type="project" value="TreeGrafter"/>
</dbReference>
<feature type="region of interest" description="Disordered" evidence="1">
    <location>
        <begin position="765"/>
        <end position="794"/>
    </location>
</feature>
<dbReference type="Pfam" id="PF09462">
    <property type="entry name" value="Mus7"/>
    <property type="match status" value="1"/>
</dbReference>
<proteinExistence type="predicted"/>
<gene>
    <name evidence="5" type="ORF">MVES_002303</name>
</gene>
<feature type="domain" description="DH" evidence="3">
    <location>
        <begin position="303"/>
        <end position="487"/>
    </location>
</feature>
<feature type="region of interest" description="Disordered" evidence="1">
    <location>
        <begin position="838"/>
        <end position="868"/>
    </location>
</feature>
<dbReference type="GO" id="GO:0005634">
    <property type="term" value="C:nucleus"/>
    <property type="evidence" value="ECO:0007669"/>
    <property type="project" value="InterPro"/>
</dbReference>
<sequence length="2088" mass="232530">MVHAHLHSAPKTKLVSLYLFDAVARHAQDIVRRNGAETKHGKAPHTLVEEASVFLRVAQESAAQIGIDCLEHSPPEQIDKVLKVIDIWGRAGTFQAKILQRIQDHAPGKDAMLSPSRDSATGLPANVLALLGGASGPSGAISPAVPSGARSTTPPLPVDPRRSHVTMDPRHIAGKRVDPRRVKTRSDPRRPADPRAEQPTAVDPRTAIRADDPRMESRADPRIASRDPRAQRRAPAQSSPPPTDLGGFDQSKFDPTDPTQWQHLSVLWKNTYHYEPSAQELMMALRTEREPGGERYVPYFSQQLYYNPLYISSQTDDPILPRHALSHIFCNFVDIVQLSRELFFRLEERLGHSVYDTFTTSAPFAAWDPRKDTLGDLLVPIAPFFKMYTLFTKNYAGSVQYIEQGRKTYPRFDTFVQRADVRAGAQGGRNADLGFQSQLLTLVQRVPRYRLFLQALLHNTPRWHADHAFLHTVSLTVDKIAAAMDDQVHEHDAMLVALGLQRTLLGMDERLIVPGRRLLKWGSLLKTGRKDIQLRRIYLFSDMVLLASDRSTADVHDKRAETSLHAPVKHLTQKLRLADFTIVSGDGNTHGAPSKPVVADALSHTPTLRHRLDVHSPQCSFSLYAPTHASKEEWITAIREAQAECSAAVRSLHTPHQAESILASRPSSTSSSAFSTTSSETWPAEVLDCPLLPEQYSAPIWIPDSLALHSELVDSPALIPTSDEEEAVGLASSDASVSSGAEILPVRTPRHTLFGRAPRKRIPARFAQPAPQAPAPQAPAPSTPRRRSLRARKITQIHPYTLEALRYRRELYKNNWEDAVVSQRESRRLALAQHAELGSWHAQSDADDEGSERENGGGRSRSSSPILVARSHTPVHEIAARASPQASPSPPHESDSGDSTDYERRFRVLKRMMPARMARACIDDLRAMRHGEAYDDAGEVPRRASPSAEHALRPGESRKRRGHVSPDAPLISDADDSTDTEPASPPPLEQESDLRAWMAPNPLSPPRREVDAIDQMLVRAKSSARGFGQQTMRSTAQHAKEPARPKKKHAGAQMYHVYVHGQERIQSKRGDLQGAAHVPILPSKPRLPRTDMRNHAALLTFSTQRAMPTLPHPVPRTQKRSVKVPAPLAGVTQAPPTPPVPATSPHALPPSLADALQELHAWDTLAHFQMDFGIAPPPLGMRFATFTPLARGQLHSLLHPSSSIPEPSTYHLFGHDVHLSSSMDEMEQTLPAVWDALWDAAQECDTTSQAHDLFFFLGVWLTWQTRLSERPTVQDDFSAQRAATYLCDQIEAIFDRGIAHHGTRLALLWFRVQVLWRLYAASEPEVRAEHELHVLEAAQPLMAHLLADGIHKCIEALRTAPEQTSYAAQLWINLAHLLHSMDENGAAFWDVLCTALDASMQLAPASGLLWAERAWYVLFAVQALAHFGAAAGVAGSHTLLHAHWPFVLKVLRMTRLRFDERVERAAPRALLFRRDAYIHILLRRCMHLASAWRWSLVHADGVLAWLFDIFDAYRLKDLPSEQDHDFAPFLRRFDIALLLQGAPLGTAYHVFLQLLARAAHARKAACIPSEADRSLSRLFSRMTPVRIMPFSRTNIPTAAERAMLFNHYSMVMLFLYFVPSTAVQRLRQIRSFLSFRTADRLSQLTCIRAMVYAGALFRHHALPLDPVLHWFVDVCRMACSEHAELHAQVPAVDAFAARRNAAEKKEAIRILVVLLRSIQHLTLHGSLDAQAPPAFPPPGLLQPTWTDELLRHALECDHEVDVEILRVIRTFLHQREAVTAPLVALEEDALWTDPALAVLLGEDAPDLVPAPRHDAMDYALAQALHTRISPAIFAAMTNTLQLQPKQSSRTPGGDVEELVRYAKEDEWISLLVECWAGAAHVLVQHDLRDWSAYLTLGNESWKRLADPIKKRDIALRFVVNMAKLDPSAYTAHRMECLAVWFQCIAARDITFQPFLSVLLMLGPGEPLALFDGAAQLFWDEPVPSSQHAAHLPPLDTGEFVAKRLQLLQRVLCNLGAVQNLGTGFVIQCVSALLSSVRIYLETTIGEERIRYAAFASELLASIRALDPVVLRGVGVELHATALLVQGKL</sequence>
<dbReference type="Gene3D" id="2.30.29.30">
    <property type="entry name" value="Pleckstrin-homology domain (PH domain)/Phosphotyrosine-binding domain (PTB)"/>
    <property type="match status" value="1"/>
</dbReference>
<dbReference type="PROSITE" id="PS51391">
    <property type="entry name" value="CID"/>
    <property type="match status" value="1"/>
</dbReference>
<dbReference type="Proteomes" id="UP000232875">
    <property type="component" value="Unassembled WGS sequence"/>
</dbReference>
<dbReference type="Gene3D" id="1.25.40.90">
    <property type="match status" value="1"/>
</dbReference>
<dbReference type="EMBL" id="KZ454991">
    <property type="protein sequence ID" value="PKI83730.1"/>
    <property type="molecule type" value="Genomic_DNA"/>
</dbReference>
<feature type="compositionally biased region" description="Low complexity" evidence="1">
    <location>
        <begin position="139"/>
        <end position="149"/>
    </location>
</feature>
<dbReference type="GO" id="GO:0035361">
    <property type="term" value="C:Cul8-RING ubiquitin ligase complex"/>
    <property type="evidence" value="ECO:0007669"/>
    <property type="project" value="TreeGrafter"/>
</dbReference>
<dbReference type="InterPro" id="IPR008942">
    <property type="entry name" value="ENTH_VHS"/>
</dbReference>
<dbReference type="PANTHER" id="PTHR28122">
    <property type="entry name" value="E3 UBIQUITIN-PROTEIN LIGASE SUBSTRATE RECEPTOR MMS22"/>
    <property type="match status" value="1"/>
</dbReference>
<keyword evidence="6" id="KW-1185">Reference proteome</keyword>
<dbReference type="InterPro" id="IPR019021">
    <property type="entry name" value="Mms22"/>
</dbReference>
<feature type="domain" description="PH" evidence="2">
    <location>
        <begin position="517"/>
        <end position="643"/>
    </location>
</feature>
<protein>
    <submittedName>
        <fullName evidence="5">Uncharacterized protein</fullName>
    </submittedName>
</protein>
<reference evidence="5 6" key="1">
    <citation type="submission" date="2017-10" db="EMBL/GenBank/DDBJ databases">
        <title>A novel species of cold-tolerant Malassezia isolated from bats.</title>
        <authorList>
            <person name="Lorch J.M."/>
            <person name="Palmer J.M."/>
            <person name="Vanderwolf K.J."/>
            <person name="Schmidt K.Z."/>
            <person name="Verant M.L."/>
            <person name="Weller T.J."/>
            <person name="Blehert D.S."/>
        </authorList>
    </citation>
    <scope>NUCLEOTIDE SEQUENCE [LARGE SCALE GENOMIC DNA]</scope>
    <source>
        <strain evidence="5 6">NWHC:44797-103</strain>
    </source>
</reference>
<evidence type="ECO:0000313" key="5">
    <source>
        <dbReference type="EMBL" id="PKI83730.1"/>
    </source>
</evidence>
<feature type="compositionally biased region" description="Pro residues" evidence="1">
    <location>
        <begin position="771"/>
        <end position="782"/>
    </location>
</feature>
<dbReference type="SUPFAM" id="SSF50729">
    <property type="entry name" value="PH domain-like"/>
    <property type="match status" value="1"/>
</dbReference>
<dbReference type="GO" id="GO:0005085">
    <property type="term" value="F:guanyl-nucleotide exchange factor activity"/>
    <property type="evidence" value="ECO:0007669"/>
    <property type="project" value="InterPro"/>
</dbReference>
<dbReference type="SMART" id="SM00233">
    <property type="entry name" value="PH"/>
    <property type="match status" value="1"/>
</dbReference>
<accession>A0A2N1JAZ6</accession>
<dbReference type="PROSITE" id="PS50010">
    <property type="entry name" value="DH_2"/>
    <property type="match status" value="1"/>
</dbReference>
<dbReference type="InterPro" id="IPR000219">
    <property type="entry name" value="DH_dom"/>
</dbReference>
<evidence type="ECO:0000313" key="6">
    <source>
        <dbReference type="Proteomes" id="UP000232875"/>
    </source>
</evidence>
<feature type="region of interest" description="Disordered" evidence="1">
    <location>
        <begin position="880"/>
        <end position="901"/>
    </location>
</feature>
<dbReference type="PANTHER" id="PTHR28122:SF1">
    <property type="entry name" value="E3 UBIQUITIN-PROTEIN LIGASE SUBSTRATE RECEPTOR MMS22"/>
    <property type="match status" value="1"/>
</dbReference>
<dbReference type="PROSITE" id="PS50003">
    <property type="entry name" value="PH_DOMAIN"/>
    <property type="match status" value="1"/>
</dbReference>
<dbReference type="STRING" id="2020962.A0A2N1JAZ6"/>
<dbReference type="OrthoDB" id="2386201at2759"/>
<dbReference type="GO" id="GO:0031297">
    <property type="term" value="P:replication fork processing"/>
    <property type="evidence" value="ECO:0007669"/>
    <property type="project" value="InterPro"/>
</dbReference>
<dbReference type="InterPro" id="IPR006569">
    <property type="entry name" value="CID_dom"/>
</dbReference>
<dbReference type="SMART" id="SM00325">
    <property type="entry name" value="RhoGEF"/>
    <property type="match status" value="1"/>
</dbReference>
<feature type="region of interest" description="Disordered" evidence="1">
    <location>
        <begin position="936"/>
        <end position="1008"/>
    </location>
</feature>
<feature type="region of interest" description="Disordered" evidence="1">
    <location>
        <begin position="1023"/>
        <end position="1050"/>
    </location>
</feature>
<evidence type="ECO:0000259" key="4">
    <source>
        <dbReference type="PROSITE" id="PS51391"/>
    </source>
</evidence>
<dbReference type="CDD" id="cd00160">
    <property type="entry name" value="RhoGEF"/>
    <property type="match status" value="1"/>
</dbReference>
<dbReference type="Pfam" id="PF00621">
    <property type="entry name" value="RhoGEF"/>
    <property type="match status" value="1"/>
</dbReference>